<dbReference type="Pfam" id="PF25990">
    <property type="entry name" value="Beta-barrel_YknX"/>
    <property type="match status" value="1"/>
</dbReference>
<protein>
    <submittedName>
        <fullName evidence="5">HlyD family efflux transporter periplasmic adaptor subunit</fullName>
    </submittedName>
</protein>
<dbReference type="InterPro" id="IPR050465">
    <property type="entry name" value="UPF0194_transport"/>
</dbReference>
<evidence type="ECO:0000256" key="1">
    <source>
        <dbReference type="ARBA" id="ARBA00004196"/>
    </source>
</evidence>
<reference evidence="5" key="2">
    <citation type="submission" date="2021-04" db="EMBL/GenBank/DDBJ databases">
        <authorList>
            <person name="Gilroy R."/>
        </authorList>
    </citation>
    <scope>NUCLEOTIDE SEQUENCE</scope>
    <source>
        <strain evidence="5">2239</strain>
    </source>
</reference>
<feature type="coiled-coil region" evidence="3">
    <location>
        <begin position="39"/>
        <end position="91"/>
    </location>
</feature>
<gene>
    <name evidence="5" type="ORF">H9865_02135</name>
</gene>
<dbReference type="GO" id="GO:0030313">
    <property type="term" value="C:cell envelope"/>
    <property type="evidence" value="ECO:0007669"/>
    <property type="project" value="UniProtKB-SubCell"/>
</dbReference>
<proteinExistence type="predicted"/>
<reference evidence="5" key="1">
    <citation type="journal article" date="2021" name="PeerJ">
        <title>Extensive microbial diversity within the chicken gut microbiome revealed by metagenomics and culture.</title>
        <authorList>
            <person name="Gilroy R."/>
            <person name="Ravi A."/>
            <person name="Getino M."/>
            <person name="Pursley I."/>
            <person name="Horton D.L."/>
            <person name="Alikhan N.F."/>
            <person name="Baker D."/>
            <person name="Gharbi K."/>
            <person name="Hall N."/>
            <person name="Watson M."/>
            <person name="Adriaenssens E.M."/>
            <person name="Foster-Nyarko E."/>
            <person name="Jarju S."/>
            <person name="Secka A."/>
            <person name="Antonio M."/>
            <person name="Oren A."/>
            <person name="Chaudhuri R.R."/>
            <person name="La Ragione R."/>
            <person name="Hildebrand F."/>
            <person name="Pallen M.J."/>
        </authorList>
    </citation>
    <scope>NUCLEOTIDE SEQUENCE</scope>
    <source>
        <strain evidence="5">2239</strain>
    </source>
</reference>
<dbReference type="Proteomes" id="UP000824193">
    <property type="component" value="Unassembled WGS sequence"/>
</dbReference>
<dbReference type="AlphaFoldDB" id="A0A9D2ACW8"/>
<feature type="coiled-coil region" evidence="3">
    <location>
        <begin position="156"/>
        <end position="183"/>
    </location>
</feature>
<organism evidence="5 6">
    <name type="scientific">Candidatus Allofournierella pullicola</name>
    <dbReference type="NCBI Taxonomy" id="2838596"/>
    <lineage>
        <taxon>Bacteria</taxon>
        <taxon>Bacillati</taxon>
        <taxon>Bacillota</taxon>
        <taxon>Clostridia</taxon>
        <taxon>Eubacteriales</taxon>
        <taxon>Oscillospiraceae</taxon>
        <taxon>Allofournierella</taxon>
    </lineage>
</organism>
<dbReference type="EMBL" id="DXFW01000004">
    <property type="protein sequence ID" value="HIX04901.1"/>
    <property type="molecule type" value="Genomic_DNA"/>
</dbReference>
<comment type="subcellular location">
    <subcellularLocation>
        <location evidence="1">Cell envelope</location>
    </subcellularLocation>
</comment>
<evidence type="ECO:0000256" key="2">
    <source>
        <dbReference type="ARBA" id="ARBA00023054"/>
    </source>
</evidence>
<name>A0A9D2ACW8_9FIRM</name>
<evidence type="ECO:0000259" key="4">
    <source>
        <dbReference type="Pfam" id="PF25990"/>
    </source>
</evidence>
<sequence length="476" mass="49551">MQSSEVSNVTTDLKYTVKTVNVQVGDSVEAGDVICTLDTTDLEESIQKLQESLADAKATAQKQYEKAQASLTEAEENVKTTYDEKEEKRAARDSAKSAYDAAAAAVSGYQSAVDAANKTVLTALDAQTKAQKDYDDALAQQAGGAEVDLAPYEEALKAAQTAYTEAQEALKSAETDLQTAQSASNYASLSSAYTQAQSAYEQAKTAYETAVKTSESAEETRDTALENYNKAGESDELEELQSQLEKCTLKAETSGKVTAVNATVGSAIEGAAATIQDTEHLKIAISIAEYDIDSVSEGMHAVITSDVIDGEIGGTLTQISPTASGGGSSSSTFAAEVTVDDENSGLLIGTNAKVQIIQSTTEDVFTVPLDAIEEKEDGTSVIYVRTGEENGEPVFEEVQVVVGATNDYYAEISGVELEEGMVVRASASLEEATEEVSMPSDMMMSSGEVVIAAPADGGAAPAGGGNMGGGRPGMGG</sequence>
<feature type="domain" description="YknX-like beta-barrel" evidence="4">
    <location>
        <begin position="282"/>
        <end position="356"/>
    </location>
</feature>
<evidence type="ECO:0000256" key="3">
    <source>
        <dbReference type="SAM" id="Coils"/>
    </source>
</evidence>
<dbReference type="Gene3D" id="2.40.420.20">
    <property type="match status" value="1"/>
</dbReference>
<comment type="caution">
    <text evidence="5">The sequence shown here is derived from an EMBL/GenBank/DDBJ whole genome shotgun (WGS) entry which is preliminary data.</text>
</comment>
<evidence type="ECO:0000313" key="6">
    <source>
        <dbReference type="Proteomes" id="UP000824193"/>
    </source>
</evidence>
<dbReference type="Gene3D" id="2.40.50.100">
    <property type="match status" value="1"/>
</dbReference>
<dbReference type="InterPro" id="IPR058636">
    <property type="entry name" value="Beta-barrel_YknX"/>
</dbReference>
<keyword evidence="2 3" id="KW-0175">Coiled coil</keyword>
<dbReference type="PANTHER" id="PTHR32347">
    <property type="entry name" value="EFFLUX SYSTEM COMPONENT YKNX-RELATED"/>
    <property type="match status" value="1"/>
</dbReference>
<dbReference type="Gene3D" id="2.40.30.170">
    <property type="match status" value="1"/>
</dbReference>
<evidence type="ECO:0000313" key="5">
    <source>
        <dbReference type="EMBL" id="HIX04901.1"/>
    </source>
</evidence>
<accession>A0A9D2ACW8</accession>